<accession>A0A401FXP4</accession>
<dbReference type="OrthoDB" id="9779853at2"/>
<evidence type="ECO:0000313" key="2">
    <source>
        <dbReference type="EMBL" id="GBC61703.1"/>
    </source>
</evidence>
<protein>
    <submittedName>
        <fullName evidence="2">Alpha/beta hydrolase</fullName>
    </submittedName>
</protein>
<keyword evidence="2" id="KW-0378">Hydrolase</keyword>
<dbReference type="PANTHER" id="PTHR43689:SF8">
    <property type="entry name" value="ALPHA_BETA-HYDROLASES SUPERFAMILY PROTEIN"/>
    <property type="match status" value="1"/>
</dbReference>
<dbReference type="GO" id="GO:0016787">
    <property type="term" value="F:hydrolase activity"/>
    <property type="evidence" value="ECO:0007669"/>
    <property type="project" value="UniProtKB-KW"/>
</dbReference>
<gene>
    <name evidence="2" type="ORF">DENIS_2665</name>
</gene>
<dbReference type="SUPFAM" id="SSF53474">
    <property type="entry name" value="alpha/beta-Hydrolases"/>
    <property type="match status" value="1"/>
</dbReference>
<dbReference type="Gene3D" id="3.40.50.1820">
    <property type="entry name" value="alpha/beta hydrolase"/>
    <property type="match status" value="1"/>
</dbReference>
<evidence type="ECO:0000259" key="1">
    <source>
        <dbReference type="Pfam" id="PF12697"/>
    </source>
</evidence>
<name>A0A401FXP4_9BACT</name>
<evidence type="ECO:0000313" key="3">
    <source>
        <dbReference type="Proteomes" id="UP000288096"/>
    </source>
</evidence>
<sequence length="273" mass="30543">MTVQNGICYVQAADCRIRVRRITPPVPKRPALVFLHEGLGNIEIWRDFPDVLCRETGCTGVIYDRRGYGGSDMFPDTWSADYQTLEATRYLPAVLDACGIDRALLIGHSDGGTIALIAAATCPERVTGVITEAAHIFNEPVTRAGIREAVTAYETGRLKKRLSRYHGDHTEMIFRRWADRWLSPEFRTWNIDPLLPHVTCPVLAIQGAEDEYGSPAQAEGIVRQVSGPAEIQLVPGCQHIPHLQAQQTVLARMKRFIRNIRSVAFAEQRDLLL</sequence>
<dbReference type="Pfam" id="PF12697">
    <property type="entry name" value="Abhydrolase_6"/>
    <property type="match status" value="1"/>
</dbReference>
<dbReference type="InterPro" id="IPR000073">
    <property type="entry name" value="AB_hydrolase_1"/>
</dbReference>
<reference evidence="3" key="1">
    <citation type="submission" date="2017-11" db="EMBL/GenBank/DDBJ databases">
        <authorList>
            <person name="Watanabe M."/>
            <person name="Kojima H."/>
        </authorList>
    </citation>
    <scope>NUCLEOTIDE SEQUENCE [LARGE SCALE GENOMIC DNA]</scope>
    <source>
        <strain evidence="3">Tokyo 01</strain>
    </source>
</reference>
<organism evidence="2 3">
    <name type="scientific">Desulfonema ishimotonii</name>
    <dbReference type="NCBI Taxonomy" id="45657"/>
    <lineage>
        <taxon>Bacteria</taxon>
        <taxon>Pseudomonadati</taxon>
        <taxon>Thermodesulfobacteriota</taxon>
        <taxon>Desulfobacteria</taxon>
        <taxon>Desulfobacterales</taxon>
        <taxon>Desulfococcaceae</taxon>
        <taxon>Desulfonema</taxon>
    </lineage>
</organism>
<reference evidence="3" key="2">
    <citation type="submission" date="2019-01" db="EMBL/GenBank/DDBJ databases">
        <title>Genome sequence of Desulfonema ishimotonii strain Tokyo 01.</title>
        <authorList>
            <person name="Fukui M."/>
        </authorList>
    </citation>
    <scope>NUCLEOTIDE SEQUENCE [LARGE SCALE GENOMIC DNA]</scope>
    <source>
        <strain evidence="3">Tokyo 01</strain>
    </source>
</reference>
<dbReference type="EMBL" id="BEXT01000001">
    <property type="protein sequence ID" value="GBC61703.1"/>
    <property type="molecule type" value="Genomic_DNA"/>
</dbReference>
<dbReference type="InterPro" id="IPR029058">
    <property type="entry name" value="AB_hydrolase_fold"/>
</dbReference>
<dbReference type="AlphaFoldDB" id="A0A401FXP4"/>
<dbReference type="RefSeq" id="WP_124328964.1">
    <property type="nucleotide sequence ID" value="NZ_BEXT01000001.1"/>
</dbReference>
<proteinExistence type="predicted"/>
<keyword evidence="3" id="KW-1185">Reference proteome</keyword>
<feature type="domain" description="AB hydrolase-1" evidence="1">
    <location>
        <begin position="32"/>
        <end position="248"/>
    </location>
</feature>
<dbReference type="PANTHER" id="PTHR43689">
    <property type="entry name" value="HYDROLASE"/>
    <property type="match status" value="1"/>
</dbReference>
<comment type="caution">
    <text evidence="2">The sequence shown here is derived from an EMBL/GenBank/DDBJ whole genome shotgun (WGS) entry which is preliminary data.</text>
</comment>
<dbReference type="Proteomes" id="UP000288096">
    <property type="component" value="Unassembled WGS sequence"/>
</dbReference>